<feature type="short sequence motif" description="HXTX 1" evidence="2">
    <location>
        <begin position="34"/>
        <end position="37"/>
    </location>
</feature>
<evidence type="ECO:0000256" key="1">
    <source>
        <dbReference type="ARBA" id="ARBA00022801"/>
    </source>
</evidence>
<name>A0A941AT99_9BACI</name>
<dbReference type="AlphaFoldDB" id="A0A941AT99"/>
<evidence type="ECO:0000313" key="3">
    <source>
        <dbReference type="EMBL" id="MBP3951224.1"/>
    </source>
</evidence>
<dbReference type="Proteomes" id="UP000678228">
    <property type="component" value="Unassembled WGS sequence"/>
</dbReference>
<organism evidence="3 4">
    <name type="scientific">Halalkalibacter suaedae</name>
    <dbReference type="NCBI Taxonomy" id="2822140"/>
    <lineage>
        <taxon>Bacteria</taxon>
        <taxon>Bacillati</taxon>
        <taxon>Bacillota</taxon>
        <taxon>Bacilli</taxon>
        <taxon>Bacillales</taxon>
        <taxon>Bacillaceae</taxon>
        <taxon>Halalkalibacter</taxon>
    </lineage>
</organism>
<dbReference type="RefSeq" id="WP_210596917.1">
    <property type="nucleotide sequence ID" value="NZ_JAGKSQ010000003.1"/>
</dbReference>
<reference evidence="3" key="1">
    <citation type="submission" date="2021-03" db="EMBL/GenBank/DDBJ databases">
        <title>Bacillus suaedae sp. nov., isolated from Suaeda aralocaspica.</title>
        <authorList>
            <person name="Lei R.F.R."/>
        </authorList>
    </citation>
    <scope>NUCLEOTIDE SEQUENCE</scope>
    <source>
        <strain evidence="3">YZJH907-2</strain>
    </source>
</reference>
<dbReference type="EC" id="3.1.-.-" evidence="2"/>
<feature type="active site" description="Proton donor" evidence="2">
    <location>
        <position position="34"/>
    </location>
</feature>
<dbReference type="InterPro" id="IPR022932">
    <property type="entry name" value="YjcG"/>
</dbReference>
<keyword evidence="1 2" id="KW-0378">Hydrolase</keyword>
<dbReference type="Pfam" id="PF13563">
    <property type="entry name" value="2_5_RNA_ligase2"/>
    <property type="match status" value="1"/>
</dbReference>
<gene>
    <name evidence="3" type="ORF">J7W16_08750</name>
</gene>
<evidence type="ECO:0000256" key="2">
    <source>
        <dbReference type="HAMAP-Rule" id="MF_01444"/>
    </source>
</evidence>
<comment type="caution">
    <text evidence="3">The sequence shown here is derived from an EMBL/GenBank/DDBJ whole genome shotgun (WGS) entry which is preliminary data.</text>
</comment>
<evidence type="ECO:0000313" key="4">
    <source>
        <dbReference type="Proteomes" id="UP000678228"/>
    </source>
</evidence>
<dbReference type="EMBL" id="JAGKSQ010000003">
    <property type="protein sequence ID" value="MBP3951224.1"/>
    <property type="molecule type" value="Genomic_DNA"/>
</dbReference>
<dbReference type="HAMAP" id="MF_01444">
    <property type="entry name" value="2H_phosphoesterase_YjcG"/>
    <property type="match status" value="1"/>
</dbReference>
<dbReference type="GO" id="GO:0016788">
    <property type="term" value="F:hydrolase activity, acting on ester bonds"/>
    <property type="evidence" value="ECO:0007669"/>
    <property type="project" value="UniProtKB-UniRule"/>
</dbReference>
<comment type="similarity">
    <text evidence="2">Belongs to the 2H phosphoesterase superfamily. YjcG family.</text>
</comment>
<dbReference type="Gene3D" id="3.90.1140.10">
    <property type="entry name" value="Cyclic phosphodiesterase"/>
    <property type="match status" value="1"/>
</dbReference>
<protein>
    <recommendedName>
        <fullName evidence="2">Putative phosphoesterase J7W16_08750</fullName>
        <ecNumber evidence="2">3.1.-.-</ecNumber>
    </recommendedName>
</protein>
<accession>A0A941AT99</accession>
<dbReference type="PANTHER" id="PTHR40037">
    <property type="entry name" value="PHOSPHOESTERASE YJCG-RELATED"/>
    <property type="match status" value="1"/>
</dbReference>
<dbReference type="NCBIfam" id="NF010223">
    <property type="entry name" value="PRK13679.1"/>
    <property type="match status" value="1"/>
</dbReference>
<feature type="active site" description="Proton acceptor" evidence="2">
    <location>
        <position position="114"/>
    </location>
</feature>
<dbReference type="InterPro" id="IPR050580">
    <property type="entry name" value="2H_phosphoesterase_YjcG-like"/>
</dbReference>
<keyword evidence="4" id="KW-1185">Reference proteome</keyword>
<dbReference type="PANTHER" id="PTHR40037:SF1">
    <property type="entry name" value="PHOSPHOESTERASE SAOUHSC_00951-RELATED"/>
    <property type="match status" value="1"/>
</dbReference>
<feature type="short sequence motif" description="HXTX 2" evidence="2">
    <location>
        <begin position="114"/>
        <end position="117"/>
    </location>
</feature>
<dbReference type="InterPro" id="IPR009097">
    <property type="entry name" value="Cyclic_Pdiesterase"/>
</dbReference>
<proteinExistence type="inferred from homology"/>
<dbReference type="SUPFAM" id="SSF55144">
    <property type="entry name" value="LigT-like"/>
    <property type="match status" value="1"/>
</dbReference>
<sequence>MKYGIALFPSKPLQDQANSFRMRYDTHYAQIPPHITLKDPFELEEDQLPQLLKSLKEIAKNADPAYIKVYKVDSFYPQSNTIFFKIQEHESLTYLYKALHQDSEETKPYSFVPHLTIGQDLSEDEHADIVGRLKMKEFEHEETIDRMQLLYQLENGSWTVYETFRLGKEA</sequence>